<dbReference type="InterPro" id="IPR018247">
    <property type="entry name" value="EF_Hand_1_Ca_BS"/>
</dbReference>
<keyword evidence="6" id="KW-1185">Reference proteome</keyword>
<evidence type="ECO:0000256" key="3">
    <source>
        <dbReference type="ARBA" id="ARBA00022837"/>
    </source>
</evidence>
<proteinExistence type="predicted"/>
<dbReference type="InterPro" id="IPR002048">
    <property type="entry name" value="EF_hand_dom"/>
</dbReference>
<dbReference type="EMBL" id="OX451741">
    <property type="protein sequence ID" value="CAI8617492.1"/>
    <property type="molecule type" value="Genomic_DNA"/>
</dbReference>
<dbReference type="SMART" id="SM00054">
    <property type="entry name" value="EFh"/>
    <property type="match status" value="2"/>
</dbReference>
<keyword evidence="3" id="KW-0106">Calcium</keyword>
<dbReference type="Gene3D" id="1.10.238.10">
    <property type="entry name" value="EF-hand"/>
    <property type="match status" value="1"/>
</dbReference>
<evidence type="ECO:0000313" key="6">
    <source>
        <dbReference type="Proteomes" id="UP001157006"/>
    </source>
</evidence>
<reference evidence="5 6" key="1">
    <citation type="submission" date="2023-01" db="EMBL/GenBank/DDBJ databases">
        <authorList>
            <person name="Kreplak J."/>
        </authorList>
    </citation>
    <scope>NUCLEOTIDE SEQUENCE [LARGE SCALE GENOMIC DNA]</scope>
</reference>
<dbReference type="InterPro" id="IPR011992">
    <property type="entry name" value="EF-hand-dom_pair"/>
</dbReference>
<evidence type="ECO:0000256" key="2">
    <source>
        <dbReference type="ARBA" id="ARBA00022737"/>
    </source>
</evidence>
<dbReference type="PROSITE" id="PS00018">
    <property type="entry name" value="EF_HAND_1"/>
    <property type="match status" value="1"/>
</dbReference>
<evidence type="ECO:0000256" key="1">
    <source>
        <dbReference type="ARBA" id="ARBA00022723"/>
    </source>
</evidence>
<evidence type="ECO:0000259" key="4">
    <source>
        <dbReference type="PROSITE" id="PS50222"/>
    </source>
</evidence>
<dbReference type="PANTHER" id="PTHR10891">
    <property type="entry name" value="EF-HAND CALCIUM-BINDING DOMAIN CONTAINING PROTEIN"/>
    <property type="match status" value="1"/>
</dbReference>
<evidence type="ECO:0000313" key="5">
    <source>
        <dbReference type="EMBL" id="CAI8617492.1"/>
    </source>
</evidence>
<dbReference type="PROSITE" id="PS50222">
    <property type="entry name" value="EF_HAND_2"/>
    <property type="match status" value="1"/>
</dbReference>
<protein>
    <recommendedName>
        <fullName evidence="4">EF-hand domain-containing protein</fullName>
    </recommendedName>
</protein>
<keyword evidence="1" id="KW-0479">Metal-binding</keyword>
<dbReference type="CDD" id="cd00051">
    <property type="entry name" value="EFh"/>
    <property type="match status" value="1"/>
</dbReference>
<dbReference type="AlphaFoldDB" id="A0AAV1B9P8"/>
<keyword evidence="2" id="KW-0677">Repeat</keyword>
<dbReference type="InterPro" id="IPR039647">
    <property type="entry name" value="EF_hand_pair_protein_CML-like"/>
</dbReference>
<accession>A0AAV1B9P8</accession>
<sequence length="176" mass="20424">MFRSSLFPRVLICDVRMKCSLSILWKYVSHYIKCRIISLASYYYSNAEEHAVKQGLNNNIQSGVRLCKEEIIDVMEKLGLREEFDGVSIVEFGDEQEISNMFENGVSLEEVEEAFNVFDKNKDGFIEAVELQRVLCCLGFERDFEECQKMINAVDENGDELIDHFEFVKLVEQSFS</sequence>
<dbReference type="Pfam" id="PF13499">
    <property type="entry name" value="EF-hand_7"/>
    <property type="match status" value="1"/>
</dbReference>
<gene>
    <name evidence="5" type="ORF">VFH_VI079400</name>
</gene>
<organism evidence="5 6">
    <name type="scientific">Vicia faba</name>
    <name type="common">Broad bean</name>
    <name type="synonym">Faba vulgaris</name>
    <dbReference type="NCBI Taxonomy" id="3906"/>
    <lineage>
        <taxon>Eukaryota</taxon>
        <taxon>Viridiplantae</taxon>
        <taxon>Streptophyta</taxon>
        <taxon>Embryophyta</taxon>
        <taxon>Tracheophyta</taxon>
        <taxon>Spermatophyta</taxon>
        <taxon>Magnoliopsida</taxon>
        <taxon>eudicotyledons</taxon>
        <taxon>Gunneridae</taxon>
        <taxon>Pentapetalae</taxon>
        <taxon>rosids</taxon>
        <taxon>fabids</taxon>
        <taxon>Fabales</taxon>
        <taxon>Fabaceae</taxon>
        <taxon>Papilionoideae</taxon>
        <taxon>50 kb inversion clade</taxon>
        <taxon>NPAAA clade</taxon>
        <taxon>Hologalegina</taxon>
        <taxon>IRL clade</taxon>
        <taxon>Fabeae</taxon>
        <taxon>Vicia</taxon>
    </lineage>
</organism>
<dbReference type="Proteomes" id="UP001157006">
    <property type="component" value="Chromosome 6"/>
</dbReference>
<feature type="domain" description="EF-hand" evidence="4">
    <location>
        <begin position="106"/>
        <end position="141"/>
    </location>
</feature>
<dbReference type="GO" id="GO:0005509">
    <property type="term" value="F:calcium ion binding"/>
    <property type="evidence" value="ECO:0007669"/>
    <property type="project" value="InterPro"/>
</dbReference>
<dbReference type="FunFam" id="1.10.238.10:FF:000003">
    <property type="entry name" value="Calmodulin A"/>
    <property type="match status" value="1"/>
</dbReference>
<name>A0AAV1B9P8_VICFA</name>
<dbReference type="SUPFAM" id="SSF47473">
    <property type="entry name" value="EF-hand"/>
    <property type="match status" value="1"/>
</dbReference>